<gene>
    <name evidence="2" type="ORF">VF724_11625</name>
</gene>
<evidence type="ECO:0000256" key="1">
    <source>
        <dbReference type="SAM" id="MobiDB-lite"/>
    </source>
</evidence>
<dbReference type="EMBL" id="JAYJLD010000015">
    <property type="protein sequence ID" value="MEB3102311.1"/>
    <property type="molecule type" value="Genomic_DNA"/>
</dbReference>
<name>A0ABU5ZIH2_9BACL</name>
<accession>A0ABU5ZIH2</accession>
<organism evidence="2 3">
    <name type="scientific">Ferviditalea candida</name>
    <dbReference type="NCBI Taxonomy" id="3108399"/>
    <lineage>
        <taxon>Bacteria</taxon>
        <taxon>Bacillati</taxon>
        <taxon>Bacillota</taxon>
        <taxon>Bacilli</taxon>
        <taxon>Bacillales</taxon>
        <taxon>Paenibacillaceae</taxon>
        <taxon>Ferviditalea</taxon>
    </lineage>
</organism>
<sequence length="176" mass="19847">MKISQTSGISTKLSSIFQILDSISVTTHPEVYQTIKSEIRQLADNLRHMDLDSETSVKNNRDRLAEFRLSVHQILQTAEDLQTQTAELYRKQTGDQKEKFEEMSPAQQEQTNPFAYQTRLAFKELGKLTDILGRLNGELLDLSAQLEQTALQNKSIPDAGPTHLMDHDPAPPTLSP</sequence>
<feature type="region of interest" description="Disordered" evidence="1">
    <location>
        <begin position="155"/>
        <end position="176"/>
    </location>
</feature>
<evidence type="ECO:0000313" key="2">
    <source>
        <dbReference type="EMBL" id="MEB3102311.1"/>
    </source>
</evidence>
<proteinExistence type="predicted"/>
<reference evidence="2" key="1">
    <citation type="submission" date="2023-12" db="EMBL/GenBank/DDBJ databases">
        <title>Fervidustalea candida gen. nov., sp. nov., a novel member of the family Paenibacillaceae isolated from a geothermal area.</title>
        <authorList>
            <person name="Li W.-J."/>
            <person name="Jiao J.-Y."/>
            <person name="Chen Y."/>
        </authorList>
    </citation>
    <scope>NUCLEOTIDE SEQUENCE</scope>
    <source>
        <strain evidence="2">SYSU GA230002</strain>
    </source>
</reference>
<evidence type="ECO:0000313" key="3">
    <source>
        <dbReference type="Proteomes" id="UP001310386"/>
    </source>
</evidence>
<dbReference type="RefSeq" id="WP_371754431.1">
    <property type="nucleotide sequence ID" value="NZ_JAYJLD010000015.1"/>
</dbReference>
<comment type="caution">
    <text evidence="2">The sequence shown here is derived from an EMBL/GenBank/DDBJ whole genome shotgun (WGS) entry which is preliminary data.</text>
</comment>
<keyword evidence="3" id="KW-1185">Reference proteome</keyword>
<dbReference type="Proteomes" id="UP001310386">
    <property type="component" value="Unassembled WGS sequence"/>
</dbReference>
<protein>
    <submittedName>
        <fullName evidence="2">Uncharacterized protein</fullName>
    </submittedName>
</protein>